<dbReference type="PANTHER" id="PTHR37610">
    <property type="entry name" value="CCHC-TYPE DOMAIN-CONTAINING PROTEIN"/>
    <property type="match status" value="1"/>
</dbReference>
<dbReference type="Pfam" id="PF14244">
    <property type="entry name" value="Retrotran_gag_3"/>
    <property type="match status" value="1"/>
</dbReference>
<evidence type="ECO:0000313" key="4">
    <source>
        <dbReference type="Proteomes" id="UP000585474"/>
    </source>
</evidence>
<keyword evidence="4" id="KW-1185">Reference proteome</keyword>
<feature type="compositionally biased region" description="Basic residues" evidence="1">
    <location>
        <begin position="266"/>
        <end position="278"/>
    </location>
</feature>
<gene>
    <name evidence="3" type="ORF">Acr_13g0010470</name>
</gene>
<evidence type="ECO:0000256" key="1">
    <source>
        <dbReference type="SAM" id="MobiDB-lite"/>
    </source>
</evidence>
<sequence>MSGSDVDNVENVAFSPPPHPDFSLSQHTPGARITCELLNGKNFAAWSRSVRLFLGGKGKSGWLLGTITKPNATDPKFVQWEIDNCTILGWLFNSMEPRIYHVFMYHDMLGQRLWSTAQSVHGSAPGQRLGLTGQRLALSSAWNPPPESSPSSDARGARGSDAPKLQAAREGSFEHHNSHPQQISHCYQYTPPAPLHTATSCVLPVADQVEGDVPREYISEQSLNEEASGETSERDYNGGTNERVPKATGRGQKKRPEKRSQEGGHRGQKKRRDKKNCPRNKAQDQSLEAATTAMMAMDESDVLLAASTDEDMRGTCTDGEQHDEELLTVRFRMTDGRSMKVTGVRHVSLRCKRSDEALKLVEEHSEIRSGTGAQGDALGYVRKSGQTRKGATNAGCPWRSSEERDIVDGGEMESRRLVKRRTLQRTPVRGAGHLSEKVQALRFGSAVTSMGSEVARG</sequence>
<dbReference type="PANTHER" id="PTHR37610:SF40">
    <property type="entry name" value="OS01G0909600 PROTEIN"/>
    <property type="match status" value="1"/>
</dbReference>
<reference evidence="3 4" key="1">
    <citation type="submission" date="2019-07" db="EMBL/GenBank/DDBJ databases">
        <title>De Novo Assembly of kiwifruit Actinidia rufa.</title>
        <authorList>
            <person name="Sugita-Konishi S."/>
            <person name="Sato K."/>
            <person name="Mori E."/>
            <person name="Abe Y."/>
            <person name="Kisaki G."/>
            <person name="Hamano K."/>
            <person name="Suezawa K."/>
            <person name="Otani M."/>
            <person name="Fukuda T."/>
            <person name="Manabe T."/>
            <person name="Gomi K."/>
            <person name="Tabuchi M."/>
            <person name="Akimitsu K."/>
            <person name="Kataoka I."/>
        </authorList>
    </citation>
    <scope>NUCLEOTIDE SEQUENCE [LARGE SCALE GENOMIC DNA]</scope>
    <source>
        <strain evidence="4">cv. Fuchu</strain>
    </source>
</reference>
<dbReference type="InterPro" id="IPR029472">
    <property type="entry name" value="Copia-like_N"/>
</dbReference>
<dbReference type="Proteomes" id="UP000585474">
    <property type="component" value="Unassembled WGS sequence"/>
</dbReference>
<evidence type="ECO:0000259" key="2">
    <source>
        <dbReference type="Pfam" id="PF14244"/>
    </source>
</evidence>
<evidence type="ECO:0000313" key="3">
    <source>
        <dbReference type="EMBL" id="GFY99647.1"/>
    </source>
</evidence>
<accession>A0A7J0FP01</accession>
<dbReference type="AlphaFoldDB" id="A0A7J0FP01"/>
<dbReference type="EMBL" id="BJWL01000013">
    <property type="protein sequence ID" value="GFY99647.1"/>
    <property type="molecule type" value="Genomic_DNA"/>
</dbReference>
<name>A0A7J0FP01_9ERIC</name>
<feature type="region of interest" description="Disordered" evidence="1">
    <location>
        <begin position="139"/>
        <end position="186"/>
    </location>
</feature>
<organism evidence="3 4">
    <name type="scientific">Actinidia rufa</name>
    <dbReference type="NCBI Taxonomy" id="165716"/>
    <lineage>
        <taxon>Eukaryota</taxon>
        <taxon>Viridiplantae</taxon>
        <taxon>Streptophyta</taxon>
        <taxon>Embryophyta</taxon>
        <taxon>Tracheophyta</taxon>
        <taxon>Spermatophyta</taxon>
        <taxon>Magnoliopsida</taxon>
        <taxon>eudicotyledons</taxon>
        <taxon>Gunneridae</taxon>
        <taxon>Pentapetalae</taxon>
        <taxon>asterids</taxon>
        <taxon>Ericales</taxon>
        <taxon>Actinidiaceae</taxon>
        <taxon>Actinidia</taxon>
    </lineage>
</organism>
<dbReference type="OrthoDB" id="1690976at2759"/>
<protein>
    <recommendedName>
        <fullName evidence="2">Retrotransposon Copia-like N-terminal domain-containing protein</fullName>
    </recommendedName>
</protein>
<proteinExistence type="predicted"/>
<feature type="region of interest" description="Disordered" evidence="1">
    <location>
        <begin position="219"/>
        <end position="287"/>
    </location>
</feature>
<feature type="domain" description="Retrotransposon Copia-like N-terminal" evidence="2">
    <location>
        <begin position="28"/>
        <end position="71"/>
    </location>
</feature>
<comment type="caution">
    <text evidence="3">The sequence shown here is derived from an EMBL/GenBank/DDBJ whole genome shotgun (WGS) entry which is preliminary data.</text>
</comment>